<feature type="chain" id="PRO_5045260946" evidence="2">
    <location>
        <begin position="32"/>
        <end position="2452"/>
    </location>
</feature>
<dbReference type="Proteomes" id="UP001596978">
    <property type="component" value="Unassembled WGS sequence"/>
</dbReference>
<dbReference type="Pfam" id="PF14349">
    <property type="entry name" value="SprA_N"/>
    <property type="match status" value="2"/>
</dbReference>
<accession>A0ABW3CT91</accession>
<dbReference type="EMBL" id="JBHTJH010000003">
    <property type="protein sequence ID" value="MFD0860991.1"/>
    <property type="molecule type" value="Genomic_DNA"/>
</dbReference>
<dbReference type="InterPro" id="IPR025684">
    <property type="entry name" value="SprA_N_dom"/>
</dbReference>
<evidence type="ECO:0000313" key="4">
    <source>
        <dbReference type="EMBL" id="MFD0860991.1"/>
    </source>
</evidence>
<evidence type="ECO:0000256" key="2">
    <source>
        <dbReference type="SAM" id="SignalP"/>
    </source>
</evidence>
<evidence type="ECO:0000256" key="1">
    <source>
        <dbReference type="SAM" id="MobiDB-lite"/>
    </source>
</evidence>
<comment type="caution">
    <text evidence="4">The sequence shown here is derived from an EMBL/GenBank/DDBJ whole genome shotgun (WGS) entry which is preliminary data.</text>
</comment>
<dbReference type="SUPFAM" id="SSF56935">
    <property type="entry name" value="Porins"/>
    <property type="match status" value="1"/>
</dbReference>
<keyword evidence="5" id="KW-1185">Reference proteome</keyword>
<name>A0ABW3CT91_9FLAO</name>
<reference evidence="5" key="1">
    <citation type="journal article" date="2019" name="Int. J. Syst. Evol. Microbiol.">
        <title>The Global Catalogue of Microorganisms (GCM) 10K type strain sequencing project: providing services to taxonomists for standard genome sequencing and annotation.</title>
        <authorList>
            <consortium name="The Broad Institute Genomics Platform"/>
            <consortium name="The Broad Institute Genome Sequencing Center for Infectious Disease"/>
            <person name="Wu L."/>
            <person name="Ma J."/>
        </authorList>
    </citation>
    <scope>NUCLEOTIDE SEQUENCE [LARGE SCALE GENOMIC DNA]</scope>
    <source>
        <strain evidence="5">CCUG 62952</strain>
    </source>
</reference>
<organism evidence="4 5">
    <name type="scientific">Sungkyunkwania multivorans</name>
    <dbReference type="NCBI Taxonomy" id="1173618"/>
    <lineage>
        <taxon>Bacteria</taxon>
        <taxon>Pseudomonadati</taxon>
        <taxon>Bacteroidota</taxon>
        <taxon>Flavobacteriia</taxon>
        <taxon>Flavobacteriales</taxon>
        <taxon>Flavobacteriaceae</taxon>
        <taxon>Sungkyunkwania</taxon>
    </lineage>
</organism>
<feature type="region of interest" description="Disordered" evidence="1">
    <location>
        <begin position="1950"/>
        <end position="1977"/>
    </location>
</feature>
<dbReference type="RefSeq" id="WP_386403167.1">
    <property type="nucleotide sequence ID" value="NZ_JBHTJH010000003.1"/>
</dbReference>
<protein>
    <submittedName>
        <fullName evidence="4">Cell surface protein SprA</fullName>
    </submittedName>
</protein>
<dbReference type="NCBIfam" id="TIGR04189">
    <property type="entry name" value="surface_SprA"/>
    <property type="match status" value="1"/>
</dbReference>
<proteinExistence type="predicted"/>
<evidence type="ECO:0000313" key="5">
    <source>
        <dbReference type="Proteomes" id="UP001596978"/>
    </source>
</evidence>
<evidence type="ECO:0000259" key="3">
    <source>
        <dbReference type="Pfam" id="PF14349"/>
    </source>
</evidence>
<keyword evidence="2" id="KW-0732">Signal</keyword>
<feature type="signal peptide" evidence="2">
    <location>
        <begin position="1"/>
        <end position="31"/>
    </location>
</feature>
<feature type="domain" description="Gliding motility protein SprA N-terminal" evidence="3">
    <location>
        <begin position="1133"/>
        <end position="1650"/>
    </location>
</feature>
<dbReference type="InterPro" id="IPR026377">
    <property type="entry name" value="Cell_surface_SprA"/>
</dbReference>
<gene>
    <name evidence="4" type="primary">sprA</name>
    <name evidence="4" type="ORF">ACFQ1M_02125</name>
</gene>
<feature type="domain" description="Gliding motility protein SprA N-terminal" evidence="3">
    <location>
        <begin position="58"/>
        <end position="451"/>
    </location>
</feature>
<sequence length="2452" mass="275394">MKTTNKPIFFTRIHRFVFALFLFGGLSATWAQQTPNEAVQDSVKTGHSLGRIELKNPNSIVQKYTYDPLLDKYVYTETVGEFDIKYPLILSPEQYQDLILKESMKGYFKEKIDAISGRKDGTEEARKNLLPEFYINSSFFETIFGGNTIEVIPQGSVAMDLGIRYQKNDNPSLSPRNRSNISFDFDQRISLSLLGKVGERLRVTANYDTQSTFNFQNLIKLEYAPTEDDIIRKIEVGNVSMPINSSLINGAQSLFGVKTELQFGRTRITGVFSEQRSQTQSVTAQGGGTLQEFQLFALDYDEDRHFFLSQYFRDTYNNNISSYPYINSPIQITRIEVYVTNRTARTNNVRNVVAIQDLGESNPEKTTYDDQVATFFNTADPNAFPDNSNNNFDPTEIGNAGNILSEAIRDIATVQSGFTQGTAQEGFDYAVMESARKLEPNEYQLNTQLGYISLNQRLSNDEVIAVAFQYTAGGQVFQVGEFANDGVNSTDVELDVNGQVIEVNNQSLVLKMLKSSVTNVDQPVWDLMMKNIYSTGAFQLNREDFSMNILYSDPSPINYITPVSGTNFPDPDLQETILLNVFRLDKLNIYNDPQEGGDGFFDYLPGITVDEQYGRIIFTTVEPFGEFLFETLDNTPGVGPENYNDPSTYNPNQAKYVYRDLYDKTKAAAFESSEQNKFQLKGRYKSSGAGDGIPIGAFNVPRGSVRVTAGGRVLQEGVDYTVNYQIGRVQILDEALKASNTPIEVSVENNSVFGQQNKRFTGLDIEHQFNDNFIIGATVLNLNERPLTQKANYGVEPVNNTMLGFRGNYSTEVPFLTRMVNKLPNIDTDAPSNVSVRGEFAYLAAGASKNSEFQGEATSYVDDFEGSQTNIDMKGVLAWSLSSVPEEVPGGDLPNDDLGSGFNRAKLAWYTIDPIFYSSQRPGDVSDDDISLNETRRIFINEIFPQQNLVQGQNTVQTTLDLAYYPEERGPYNYTNQNTTANLNEIPNPSQNWGGITRAITSTNFEQANVEFIQFWLLDTFTDSTAPGTDLGELVFNLGNISEDVLKDGRKQYENGLPTPTSNDFVTETNWASVPSAQSLVYAFDADETNREAQDVGFDGLSDAFEDGSDPTPGTPPDIDATAFALKQRYSGLEDPALDNYRFYLAADGTILERYRDYNGTDGNSPVIVGDTNRGATTLPDTEDINRDQTMNTINNYLGYRIPIRKNMRPENHPFVTDIRILSNVEVPNNDVIPEVRWIQFKIPVTPGFYENPTFAPFFENPDNISDLRSVRFMRMYLTGFDQPVVMRFGTLDLIRGDWRRYTQSLDQEADNSGDPNTTVDVSAVNILENENRSPINYVLPPGLQREQLNNNNTIVNLNEQSLAFRVRDLEVDDARGVFKNVDVDMRQYKQIKMFMHAERLQDEPDITDGDLIGFLRIGTDLNENYYQIEVPLSPTPYVIGQSNRLSAEQVWPDQNSIDLSLDVLSRIKSEALTSGALTTDALFFDVNGEELTFVGDVLTANVTPIAGRHRVAISGNPTLGSIRNMMIGIKNGTNRDVDGEVWFNELRLAELDQQGGWAAVGALDANLADFASVSATGSISTIGFGSIDQVPNARAREDAQEYALNTNVNLGQLLPKKWGIQVPFNYSISEELITPEFDPFFQDLKLQDQIDAADTQQDKDSIRNTAIDYTKRRSVNFIGVRKNRGAEQEQRFYDIENFDFSYSYNETNRHNYEIAEFIDQQVRVGANYGYSFKPKYFEPFKNMKFLSEKKYLTWLKDLNLNLLPSNISLTSNINRSFNEQTFRDVGLPQGSIVPTLQQRNFLFDWSYAITHNFTRSLRMNFTASNNFIVKNYFEDDGTINRDLGLWDGFWDTGDPNRHSTALNVTYDLPFSKIPGLGFVTSSYNYTGNFAWTRGSDALQDVRDENGNTLGIVNRVENAATHSINTSLALDQLYKSVGLVKKVKKKAGAKKIAGPGGGGTKTPPVPGAKPPKKEKKVKDNVGTKILNTGIGLITAVKRFQLNYSQNGGKVLPGYLPDVGFIGTLKPSVGFIFGSQQDIRFEAAKQGWLTQFPNFNQQFTEIDNSQIDYNAGIDLIPDLTIDVVGNRNFSENFAENFEVRPNPISGELEYIPQIGNRFGNFGISTILIGTAFGKSDEEISQAFEDFKENRLLIAQRLALANGEPIDTNLDADGFPERFSKNNQAVLLPAFLAAYKGRDASKISLRTFRDVPLPNWTLKYTGLMRLKWFKKNFKRFSLAHGYRASYTINNFNANLDYQQQVRDNLDANGDPIVPGFRPINPVNDDFLNETLITNVNLVEQFNPLISFDMEMQNSIRILAELRKDRALSLSLDNNLLTETKGNEYVIGLGYRFSDVRFNTNLGGKKVTLKGDINLKADLSLRDNLTIIRNLDINSNQVTAGQNIWSIKFTADYALSKNLTTLFFYDHTFSKFAISTAFPQTTIRSGFTLRYNFGN</sequence>